<evidence type="ECO:0000313" key="1">
    <source>
        <dbReference type="EMBL" id="EHJ48473.1"/>
    </source>
</evidence>
<organism evidence="1 2">
    <name type="scientific">Solidesulfovibrio carbinoliphilus subsp. oakridgensis</name>
    <dbReference type="NCBI Taxonomy" id="694327"/>
    <lineage>
        <taxon>Bacteria</taxon>
        <taxon>Pseudomonadati</taxon>
        <taxon>Thermodesulfobacteriota</taxon>
        <taxon>Desulfovibrionia</taxon>
        <taxon>Desulfovibrionales</taxon>
        <taxon>Desulfovibrionaceae</taxon>
        <taxon>Solidesulfovibrio</taxon>
    </lineage>
</organism>
<dbReference type="AlphaFoldDB" id="G7Q6Z0"/>
<dbReference type="HOGENOM" id="CLU_2568289_0_0_7"/>
<accession>G7Q6Z0</accession>
<keyword evidence="2" id="KW-1185">Reference proteome</keyword>
<reference evidence="2" key="1">
    <citation type="journal article" date="2015" name="Genome Announc.">
        <title>High-Quality Draft Genome Sequence of Desulfovibrio carbinoliphilus FW-101-2B, an Organic Acid-Oxidizing Sulfate-Reducing Bacterium Isolated from Uranium(VI)-Contaminated Groundwater.</title>
        <authorList>
            <person name="Ramsay B.D."/>
            <person name="Hwang C."/>
            <person name="Woo H.L."/>
            <person name="Carroll S.L."/>
            <person name="Lucas S."/>
            <person name="Han J."/>
            <person name="Lapidus A.L."/>
            <person name="Cheng J.F."/>
            <person name="Goodwin L.A."/>
            <person name="Pitluck S."/>
            <person name="Peters L."/>
            <person name="Chertkov O."/>
            <person name="Held B."/>
            <person name="Detter J.C."/>
            <person name="Han C.S."/>
            <person name="Tapia R."/>
            <person name="Land M.L."/>
            <person name="Hauser L.J."/>
            <person name="Kyrpides N.C."/>
            <person name="Ivanova N.N."/>
            <person name="Mikhailova N."/>
            <person name="Pagani I."/>
            <person name="Woyke T."/>
            <person name="Arkin A.P."/>
            <person name="Dehal P."/>
            <person name="Chivian D."/>
            <person name="Criddle C.S."/>
            <person name="Wu W."/>
            <person name="Chakraborty R."/>
            <person name="Hazen T.C."/>
            <person name="Fields M.W."/>
        </authorList>
    </citation>
    <scope>NUCLEOTIDE SEQUENCE [LARGE SCALE GENOMIC DNA]</scope>
    <source>
        <strain evidence="2">FW-101-2B</strain>
    </source>
</reference>
<dbReference type="eggNOG" id="ENOG50304RW">
    <property type="taxonomic scope" value="Bacteria"/>
</dbReference>
<dbReference type="Proteomes" id="UP000004662">
    <property type="component" value="Chromosome"/>
</dbReference>
<sequence length="81" mass="8275">MPANATLPVFSADLRGAVLSSYANVAEDGTICFVSDKVHRACPACGTVFVGSACRAAFAGPPACPYCGEGRSVPVAPRWVS</sequence>
<proteinExistence type="predicted"/>
<dbReference type="EMBL" id="CM001368">
    <property type="protein sequence ID" value="EHJ48473.1"/>
    <property type="molecule type" value="Genomic_DNA"/>
</dbReference>
<evidence type="ECO:0000313" key="2">
    <source>
        <dbReference type="Proteomes" id="UP000004662"/>
    </source>
</evidence>
<gene>
    <name evidence="1" type="ORF">DFW101_2469</name>
</gene>
<name>G7Q6Z0_9BACT</name>
<protein>
    <submittedName>
        <fullName evidence="1">Uncharacterized protein</fullName>
    </submittedName>
</protein>
<dbReference type="STRING" id="694327.DFW101_2469"/>
<dbReference type="RefSeq" id="WP_009181847.1">
    <property type="nucleotide sequence ID" value="NZ_CM001368.1"/>
</dbReference>
<dbReference type="OrthoDB" id="5457952at2"/>